<comment type="caution">
    <text evidence="2">The sequence shown here is derived from an EMBL/GenBank/DDBJ whole genome shotgun (WGS) entry which is preliminary data.</text>
</comment>
<evidence type="ECO:0000313" key="2">
    <source>
        <dbReference type="EMBL" id="KAK3106242.1"/>
    </source>
</evidence>
<dbReference type="GO" id="GO:0015074">
    <property type="term" value="P:DNA integration"/>
    <property type="evidence" value="ECO:0007669"/>
    <property type="project" value="InterPro"/>
</dbReference>
<organism evidence="2 3">
    <name type="scientific">Pinctada imbricata</name>
    <name type="common">Atlantic pearl-oyster</name>
    <name type="synonym">Pinctada martensii</name>
    <dbReference type="NCBI Taxonomy" id="66713"/>
    <lineage>
        <taxon>Eukaryota</taxon>
        <taxon>Metazoa</taxon>
        <taxon>Spiralia</taxon>
        <taxon>Lophotrochozoa</taxon>
        <taxon>Mollusca</taxon>
        <taxon>Bivalvia</taxon>
        <taxon>Autobranchia</taxon>
        <taxon>Pteriomorphia</taxon>
        <taxon>Pterioida</taxon>
        <taxon>Pterioidea</taxon>
        <taxon>Pteriidae</taxon>
        <taxon>Pinctada</taxon>
    </lineage>
</organism>
<dbReference type="Pfam" id="PF01498">
    <property type="entry name" value="HTH_Tnp_Tc3_2"/>
    <property type="match status" value="1"/>
</dbReference>
<name>A0AA88YUY6_PINIB</name>
<reference evidence="2" key="1">
    <citation type="submission" date="2019-08" db="EMBL/GenBank/DDBJ databases">
        <title>The improved chromosome-level genome for the pearl oyster Pinctada fucata martensii using PacBio sequencing and Hi-C.</title>
        <authorList>
            <person name="Zheng Z."/>
        </authorList>
    </citation>
    <scope>NUCLEOTIDE SEQUENCE</scope>
    <source>
        <strain evidence="2">ZZ-2019</strain>
        <tissue evidence="2">Adductor muscle</tissue>
    </source>
</reference>
<proteinExistence type="predicted"/>
<dbReference type="SUPFAM" id="SSF46689">
    <property type="entry name" value="Homeodomain-like"/>
    <property type="match status" value="1"/>
</dbReference>
<dbReference type="InterPro" id="IPR009057">
    <property type="entry name" value="Homeodomain-like_sf"/>
</dbReference>
<accession>A0AA88YUY6</accession>
<dbReference type="InterPro" id="IPR036397">
    <property type="entry name" value="RNaseH_sf"/>
</dbReference>
<keyword evidence="3" id="KW-1185">Reference proteome</keyword>
<evidence type="ECO:0000313" key="3">
    <source>
        <dbReference type="Proteomes" id="UP001186944"/>
    </source>
</evidence>
<dbReference type="Gene3D" id="3.30.420.10">
    <property type="entry name" value="Ribonuclease H-like superfamily/Ribonuclease H"/>
    <property type="match status" value="1"/>
</dbReference>
<feature type="domain" description="Transposase Tc1-like" evidence="1">
    <location>
        <begin position="75"/>
        <end position="136"/>
    </location>
</feature>
<dbReference type="EMBL" id="VSWD01000003">
    <property type="protein sequence ID" value="KAK3106242.1"/>
    <property type="molecule type" value="Genomic_DNA"/>
</dbReference>
<dbReference type="InterPro" id="IPR002492">
    <property type="entry name" value="Transposase_Tc1-like"/>
</dbReference>
<sequence>MGVRPSLSTARAIGMLETGQSSRSVDRQFGVHHSTIVQLKDRFPTTALVQDRPRCGRPRKRASVQDRLVKHLTLWNRKITARTLQTNLQRATGIRVSDQTIRNRLRAENLRSRKAAFRIPLTPRHRRVRLEWCWRHSRCNLRQWSQVCFIDESRFNVRSNDGRFRGNRREGERYANVNFRQHDRYGGGSIMVWGGNTLNKRTQLYVANSNLNGNRYLNEILRPIILLFLTNIGQNADFQHDNARPHRARAVKDFIQKNNIVRMFTGFESNRAY</sequence>
<dbReference type="AlphaFoldDB" id="A0AA88YUY6"/>
<evidence type="ECO:0000259" key="1">
    <source>
        <dbReference type="Pfam" id="PF01498"/>
    </source>
</evidence>
<gene>
    <name evidence="2" type="ORF">FSP39_015872</name>
</gene>
<dbReference type="GO" id="GO:0003677">
    <property type="term" value="F:DNA binding"/>
    <property type="evidence" value="ECO:0007669"/>
    <property type="project" value="InterPro"/>
</dbReference>
<dbReference type="Proteomes" id="UP001186944">
    <property type="component" value="Unassembled WGS sequence"/>
</dbReference>
<dbReference type="GO" id="GO:0006313">
    <property type="term" value="P:DNA transposition"/>
    <property type="evidence" value="ECO:0007669"/>
    <property type="project" value="InterPro"/>
</dbReference>
<protein>
    <recommendedName>
        <fullName evidence="1">Transposase Tc1-like domain-containing protein</fullName>
    </recommendedName>
</protein>